<comment type="caution">
    <text evidence="2">The sequence shown here is derived from an EMBL/GenBank/DDBJ whole genome shotgun (WGS) entry which is preliminary data.</text>
</comment>
<evidence type="ECO:0000313" key="3">
    <source>
        <dbReference type="Proteomes" id="UP000645610"/>
    </source>
</evidence>
<dbReference type="Proteomes" id="UP000645610">
    <property type="component" value="Unassembled WGS sequence"/>
</dbReference>
<keyword evidence="1" id="KW-0732">Signal</keyword>
<gene>
    <name evidence="2" type="ORF">I2I01_21405</name>
</gene>
<keyword evidence="3" id="KW-1185">Reference proteome</keyword>
<organism evidence="2 3">
    <name type="scientific">Hymenobacter properus</name>
    <dbReference type="NCBI Taxonomy" id="2791026"/>
    <lineage>
        <taxon>Bacteria</taxon>
        <taxon>Pseudomonadati</taxon>
        <taxon>Bacteroidota</taxon>
        <taxon>Cytophagia</taxon>
        <taxon>Cytophagales</taxon>
        <taxon>Hymenobacteraceae</taxon>
        <taxon>Hymenobacter</taxon>
    </lineage>
</organism>
<reference evidence="2 3" key="1">
    <citation type="submission" date="2020-11" db="EMBL/GenBank/DDBJ databases">
        <authorList>
            <person name="Kim M.K."/>
        </authorList>
    </citation>
    <scope>NUCLEOTIDE SEQUENCE [LARGE SCALE GENOMIC DNA]</scope>
    <source>
        <strain evidence="2 3">BT439</strain>
    </source>
</reference>
<name>A0A931BPP5_9BACT</name>
<proteinExistence type="predicted"/>
<feature type="chain" id="PRO_5037450018" evidence="1">
    <location>
        <begin position="21"/>
        <end position="506"/>
    </location>
</feature>
<dbReference type="EMBL" id="JADQDP010000007">
    <property type="protein sequence ID" value="MBF9144213.1"/>
    <property type="molecule type" value="Genomic_DNA"/>
</dbReference>
<dbReference type="PROSITE" id="PS51257">
    <property type="entry name" value="PROKAR_LIPOPROTEIN"/>
    <property type="match status" value="1"/>
</dbReference>
<dbReference type="AlphaFoldDB" id="A0A931BPP5"/>
<dbReference type="RefSeq" id="WP_196288573.1">
    <property type="nucleotide sequence ID" value="NZ_JADQDP010000007.1"/>
</dbReference>
<protein>
    <submittedName>
        <fullName evidence="2">Uncharacterized protein</fullName>
    </submittedName>
</protein>
<evidence type="ECO:0000256" key="1">
    <source>
        <dbReference type="SAM" id="SignalP"/>
    </source>
</evidence>
<accession>A0A931BPP5</accession>
<feature type="signal peptide" evidence="1">
    <location>
        <begin position="1"/>
        <end position="20"/>
    </location>
</feature>
<sequence length="506" mass="57556">MKHNVYIVGLALMWFGACHAQPTPSQAAADKQGEFGPTANGLVYSPHTMNRLRRIVDSLNLKHKVCELRRAYRSYRQGQASYIALEKGDLKQARLALEQGLTPEAFQARFPAATVEKDLLVISYLDEYEDNSKKPATVYRSIPFNNQGEHLLRLKEPAAPAPGRWVIQAEAKSSYSDASLRAFYFPDALSQPALPAQYANLVQYADCLIDTTAQIYFVSAKRTGVRYRQNEPRAEAAFMSYAHEQTQQPKLEYSNKTTETEQKAQWAAFEKWQTERFAKMDQLARTPKFRELLAQAVTSANTVGATDDEFEEYVARYYSPQKALEFKRSRIVVGGCSMDDSPRRHALGIATLSAETVNWETFLRAHLDIMNDRFERVSDGSYAWAGRKTYLRELEELDINVPDLMLGISLRIDNASRNHYFGSLGRLGRALAETQQPRELEQRLLGIVADPSLDAYNRVLAYYLFLCYNNNLEDKELQQQNIARLNTAVQKLPTYLVARATVKEEK</sequence>
<evidence type="ECO:0000313" key="2">
    <source>
        <dbReference type="EMBL" id="MBF9144213.1"/>
    </source>
</evidence>